<accession>A0A6B0RGX8</accession>
<evidence type="ECO:0000256" key="1">
    <source>
        <dbReference type="SAM" id="MobiDB-lite"/>
    </source>
</evidence>
<reference evidence="2" key="1">
    <citation type="submission" date="2019-10" db="EMBL/GenBank/DDBJ databases">
        <title>The sequence and de novo assembly of the wild yak genome.</title>
        <authorList>
            <person name="Liu Y."/>
        </authorList>
    </citation>
    <scope>NUCLEOTIDE SEQUENCE [LARGE SCALE GENOMIC DNA]</scope>
    <source>
        <strain evidence="2">WY2019</strain>
    </source>
</reference>
<organism evidence="2 3">
    <name type="scientific">Bos mutus</name>
    <name type="common">wild yak</name>
    <dbReference type="NCBI Taxonomy" id="72004"/>
    <lineage>
        <taxon>Eukaryota</taxon>
        <taxon>Metazoa</taxon>
        <taxon>Chordata</taxon>
        <taxon>Craniata</taxon>
        <taxon>Vertebrata</taxon>
        <taxon>Euteleostomi</taxon>
        <taxon>Mammalia</taxon>
        <taxon>Eutheria</taxon>
        <taxon>Laurasiatheria</taxon>
        <taxon>Artiodactyla</taxon>
        <taxon>Ruminantia</taxon>
        <taxon>Pecora</taxon>
        <taxon>Bovidae</taxon>
        <taxon>Bovinae</taxon>
        <taxon>Bos</taxon>
    </lineage>
</organism>
<evidence type="ECO:0000313" key="2">
    <source>
        <dbReference type="EMBL" id="MXQ89399.1"/>
    </source>
</evidence>
<sequence length="176" mass="19333">MVAAAALDPLSPEDRERCQGEAPALRARRPFVPNTRGDPRSEDKAAATLSADASGYTLSWQEWRAGGREGHLPSPAAGKDLVSRELGIERLGPAWVSLSPDFPVEGSRLWDQFPTPRPNFQLACLEKQVMLSSLTQTHMSKSMLVNFTISTSIQLQSPALRPRRRLPLQTSPFGDV</sequence>
<feature type="region of interest" description="Disordered" evidence="1">
    <location>
        <begin position="1"/>
        <end position="47"/>
    </location>
</feature>
<gene>
    <name evidence="2" type="ORF">E5288_WYG000853</name>
</gene>
<keyword evidence="3" id="KW-1185">Reference proteome</keyword>
<evidence type="ECO:0000313" key="3">
    <source>
        <dbReference type="Proteomes" id="UP000322234"/>
    </source>
</evidence>
<protein>
    <submittedName>
        <fullName evidence="2">Uncharacterized protein</fullName>
    </submittedName>
</protein>
<dbReference type="EMBL" id="VBQZ03000055">
    <property type="protein sequence ID" value="MXQ89399.1"/>
    <property type="molecule type" value="Genomic_DNA"/>
</dbReference>
<dbReference type="Proteomes" id="UP000322234">
    <property type="component" value="Unassembled WGS sequence"/>
</dbReference>
<proteinExistence type="predicted"/>
<comment type="caution">
    <text evidence="2">The sequence shown here is derived from an EMBL/GenBank/DDBJ whole genome shotgun (WGS) entry which is preliminary data.</text>
</comment>
<dbReference type="AlphaFoldDB" id="A0A6B0RGX8"/>
<name>A0A6B0RGX8_9CETA</name>